<dbReference type="CDD" id="cd17321">
    <property type="entry name" value="MFS_MMR_MDR_like"/>
    <property type="match status" value="1"/>
</dbReference>
<feature type="transmembrane region" description="Helical" evidence="5">
    <location>
        <begin position="392"/>
        <end position="418"/>
    </location>
</feature>
<feature type="transmembrane region" description="Helical" evidence="5">
    <location>
        <begin position="302"/>
        <end position="321"/>
    </location>
</feature>
<reference evidence="8" key="1">
    <citation type="journal article" date="2019" name="Int. J. Syst. Evol. Microbiol.">
        <title>The Global Catalogue of Microorganisms (GCM) 10K type strain sequencing project: providing services to taxonomists for standard genome sequencing and annotation.</title>
        <authorList>
            <consortium name="The Broad Institute Genomics Platform"/>
            <consortium name="The Broad Institute Genome Sequencing Center for Infectious Disease"/>
            <person name="Wu L."/>
            <person name="Ma J."/>
        </authorList>
    </citation>
    <scope>NUCLEOTIDE SEQUENCE [LARGE SCALE GENOMIC DNA]</scope>
    <source>
        <strain evidence="8">KLKA75</strain>
    </source>
</reference>
<dbReference type="PROSITE" id="PS50850">
    <property type="entry name" value="MFS"/>
    <property type="match status" value="1"/>
</dbReference>
<evidence type="ECO:0000313" key="8">
    <source>
        <dbReference type="Proteomes" id="UP001595872"/>
    </source>
</evidence>
<evidence type="ECO:0000256" key="5">
    <source>
        <dbReference type="SAM" id="Phobius"/>
    </source>
</evidence>
<feature type="transmembrane region" description="Helical" evidence="5">
    <location>
        <begin position="100"/>
        <end position="121"/>
    </location>
</feature>
<dbReference type="Proteomes" id="UP001595872">
    <property type="component" value="Unassembled WGS sequence"/>
</dbReference>
<proteinExistence type="predicted"/>
<feature type="transmembrane region" description="Helical" evidence="5">
    <location>
        <begin position="328"/>
        <end position="348"/>
    </location>
</feature>
<feature type="transmembrane region" description="Helical" evidence="5">
    <location>
        <begin position="360"/>
        <end position="380"/>
    </location>
</feature>
<sequence length="469" mass="47309">MTDFRRRAALAVLLTAEAMNMLDGTIVHVAAPVIHARLGGRAADVPWFTAAYTLPFALLLITGGRLGDIAGRARVFRIGVAGFTLASAACAMAGSPGALIAARAVQGACAALVIPQTIGLIRARFEGPALARAMGAIGPVMGLSAVCGPVLGGLLTEALSWRGAFLVNVPLGVAVLAASGVLREDRAARRPRPDLPGTALVTVGTGLVVFPLVQTGGGSWQWGGAVVGAAVLAALVPYVRWSARRGRSPLVEPSLFANRGFPAALVASVLFFAVMTGLSLVIAMSLQSGRAGADARTAGLAMLPWSAGMAVASWAAGTWLVPRIGARLMFVGLAVLGAGILGMVAVEATSPGSRWMLEPALGIAGCGLGLFTVPFFTTALHRVRPHETGSAAGLLNAVQQVGGTLGVALLGGTFLAAAPAHGPAAATERAAGAALALLPATAFAASFMTRKTRAPRPSAARTAAAQAHD</sequence>
<feature type="transmembrane region" description="Helical" evidence="5">
    <location>
        <begin position="430"/>
        <end position="448"/>
    </location>
</feature>
<keyword evidence="4 5" id="KW-0472">Membrane</keyword>
<gene>
    <name evidence="7" type="ORF">ACFPCY_41335</name>
</gene>
<dbReference type="PANTHER" id="PTHR42718">
    <property type="entry name" value="MAJOR FACILITATOR SUPERFAMILY MULTIDRUG TRANSPORTER MFSC"/>
    <property type="match status" value="1"/>
</dbReference>
<dbReference type="InterPro" id="IPR020846">
    <property type="entry name" value="MFS_dom"/>
</dbReference>
<name>A0ABV9UB21_9ACTN</name>
<dbReference type="Pfam" id="PF07690">
    <property type="entry name" value="MFS_1"/>
    <property type="match status" value="1"/>
</dbReference>
<keyword evidence="8" id="KW-1185">Reference proteome</keyword>
<feature type="transmembrane region" description="Helical" evidence="5">
    <location>
        <begin position="161"/>
        <end position="182"/>
    </location>
</feature>
<evidence type="ECO:0000256" key="3">
    <source>
        <dbReference type="ARBA" id="ARBA00022989"/>
    </source>
</evidence>
<feature type="transmembrane region" description="Helical" evidence="5">
    <location>
        <begin position="75"/>
        <end position="94"/>
    </location>
</feature>
<evidence type="ECO:0000313" key="7">
    <source>
        <dbReference type="EMBL" id="MFC4913787.1"/>
    </source>
</evidence>
<evidence type="ECO:0000256" key="2">
    <source>
        <dbReference type="ARBA" id="ARBA00022692"/>
    </source>
</evidence>
<dbReference type="PANTHER" id="PTHR42718:SF39">
    <property type="entry name" value="ACTINORHODIN TRANSPORTER-RELATED"/>
    <property type="match status" value="1"/>
</dbReference>
<protein>
    <submittedName>
        <fullName evidence="7">MFS transporter</fullName>
    </submittedName>
</protein>
<feature type="transmembrane region" description="Helical" evidence="5">
    <location>
        <begin position="194"/>
        <end position="213"/>
    </location>
</feature>
<dbReference type="SUPFAM" id="SSF103473">
    <property type="entry name" value="MFS general substrate transporter"/>
    <property type="match status" value="1"/>
</dbReference>
<dbReference type="EMBL" id="JBHSIT010000020">
    <property type="protein sequence ID" value="MFC4913787.1"/>
    <property type="molecule type" value="Genomic_DNA"/>
</dbReference>
<dbReference type="Gene3D" id="1.20.1720.10">
    <property type="entry name" value="Multidrug resistance protein D"/>
    <property type="match status" value="1"/>
</dbReference>
<comment type="subcellular location">
    <subcellularLocation>
        <location evidence="1">Cell membrane</location>
        <topology evidence="1">Multi-pass membrane protein</topology>
    </subcellularLocation>
</comment>
<comment type="caution">
    <text evidence="7">The sequence shown here is derived from an EMBL/GenBank/DDBJ whole genome shotgun (WGS) entry which is preliminary data.</text>
</comment>
<keyword evidence="3 5" id="KW-1133">Transmembrane helix</keyword>
<dbReference type="RefSeq" id="WP_378265042.1">
    <property type="nucleotide sequence ID" value="NZ_JBHSIT010000020.1"/>
</dbReference>
<keyword evidence="2 5" id="KW-0812">Transmembrane</keyword>
<feature type="transmembrane region" description="Helical" evidence="5">
    <location>
        <begin position="45"/>
        <end position="63"/>
    </location>
</feature>
<evidence type="ECO:0000256" key="1">
    <source>
        <dbReference type="ARBA" id="ARBA00004651"/>
    </source>
</evidence>
<accession>A0ABV9UB21</accession>
<feature type="domain" description="Major facilitator superfamily (MFS) profile" evidence="6">
    <location>
        <begin position="9"/>
        <end position="453"/>
    </location>
</feature>
<feature type="transmembrane region" description="Helical" evidence="5">
    <location>
        <begin position="219"/>
        <end position="239"/>
    </location>
</feature>
<feature type="transmembrane region" description="Helical" evidence="5">
    <location>
        <begin position="133"/>
        <end position="155"/>
    </location>
</feature>
<organism evidence="7 8">
    <name type="scientific">Actinomadura gamaensis</name>
    <dbReference type="NCBI Taxonomy" id="1763541"/>
    <lineage>
        <taxon>Bacteria</taxon>
        <taxon>Bacillati</taxon>
        <taxon>Actinomycetota</taxon>
        <taxon>Actinomycetes</taxon>
        <taxon>Streptosporangiales</taxon>
        <taxon>Thermomonosporaceae</taxon>
        <taxon>Actinomadura</taxon>
    </lineage>
</organism>
<evidence type="ECO:0000259" key="6">
    <source>
        <dbReference type="PROSITE" id="PS50850"/>
    </source>
</evidence>
<dbReference type="InterPro" id="IPR036259">
    <property type="entry name" value="MFS_trans_sf"/>
</dbReference>
<dbReference type="Gene3D" id="1.20.1250.20">
    <property type="entry name" value="MFS general substrate transporter like domains"/>
    <property type="match status" value="1"/>
</dbReference>
<evidence type="ECO:0000256" key="4">
    <source>
        <dbReference type="ARBA" id="ARBA00023136"/>
    </source>
</evidence>
<feature type="transmembrane region" description="Helical" evidence="5">
    <location>
        <begin position="260"/>
        <end position="282"/>
    </location>
</feature>
<dbReference type="InterPro" id="IPR011701">
    <property type="entry name" value="MFS"/>
</dbReference>